<keyword evidence="3" id="KW-1185">Reference proteome</keyword>
<gene>
    <name evidence="2" type="ORF">REJC140_00123</name>
</gene>
<proteinExistence type="predicted"/>
<evidence type="ECO:0008006" key="4">
    <source>
        <dbReference type="Google" id="ProtNLM"/>
    </source>
</evidence>
<evidence type="ECO:0000313" key="3">
    <source>
        <dbReference type="Proteomes" id="UP000606921"/>
    </source>
</evidence>
<dbReference type="Pfam" id="PF16872">
    <property type="entry name" value="putAbiC"/>
    <property type="match status" value="1"/>
</dbReference>
<protein>
    <recommendedName>
        <fullName evidence="4">Phage abortive infection protein</fullName>
    </recommendedName>
</protein>
<name>A0ABM8PCL2_9HYPH</name>
<sequence>MGSRWTIVTGVIAITLWLAWVIQKPVIQSFSIEWDSATLGQWGDTFGALSSLFAGCAAIGVVATLRLQRQASAEQKMDQDRQRFESHFFQLLGLLRELRQGVKVKPSAVAYTGAEAIAYFASTIRNRASKGTEDIASATDLADAYREVVHQRDEAGLGTYFRTLFNILKLISQEKSITEPDRIFYANAVRAQLSSDDLHLIGFNGLMPESGKLSKYIKEFRLLKYMPEGVVRSIFLLHYGDQALSGRNDD</sequence>
<comment type="caution">
    <text evidence="2">The sequence shown here is derived from an EMBL/GenBank/DDBJ whole genome shotgun (WGS) entry which is preliminary data.</text>
</comment>
<dbReference type="EMBL" id="CABFWF030000001">
    <property type="protein sequence ID" value="CAD7023190.1"/>
    <property type="molecule type" value="Genomic_DNA"/>
</dbReference>
<reference evidence="2 3" key="1">
    <citation type="submission" date="2020-11" db="EMBL/GenBank/DDBJ databases">
        <authorList>
            <person name="Lassalle F."/>
        </authorList>
    </citation>
    <scope>NUCLEOTIDE SEQUENCE [LARGE SCALE GENOMIC DNA]</scope>
    <source>
        <strain evidence="2 3">JC140</strain>
    </source>
</reference>
<evidence type="ECO:0000256" key="1">
    <source>
        <dbReference type="SAM" id="Phobius"/>
    </source>
</evidence>
<keyword evidence="1" id="KW-1133">Transmembrane helix</keyword>
<feature type="transmembrane region" description="Helical" evidence="1">
    <location>
        <begin position="47"/>
        <end position="67"/>
    </location>
</feature>
<dbReference type="Proteomes" id="UP000606921">
    <property type="component" value="Unassembled WGS sequence"/>
</dbReference>
<evidence type="ECO:0000313" key="2">
    <source>
        <dbReference type="EMBL" id="CAD7023190.1"/>
    </source>
</evidence>
<accession>A0ABM8PCL2</accession>
<dbReference type="RefSeq" id="WP_142590821.1">
    <property type="nucleotide sequence ID" value="NZ_CABFWF030000001.1"/>
</dbReference>
<keyword evidence="1" id="KW-0472">Membrane</keyword>
<organism evidence="2 3">
    <name type="scientific">Pseudorhizobium endolithicum</name>
    <dbReference type="NCBI Taxonomy" id="1191678"/>
    <lineage>
        <taxon>Bacteria</taxon>
        <taxon>Pseudomonadati</taxon>
        <taxon>Pseudomonadota</taxon>
        <taxon>Alphaproteobacteria</taxon>
        <taxon>Hyphomicrobiales</taxon>
        <taxon>Rhizobiaceae</taxon>
        <taxon>Rhizobium/Agrobacterium group</taxon>
        <taxon>Pseudorhizobium</taxon>
    </lineage>
</organism>
<keyword evidence="1" id="KW-0812">Transmembrane</keyword>
<dbReference type="InterPro" id="IPR031709">
    <property type="entry name" value="PutAbiC"/>
</dbReference>